<name>A0A7Z0LBN9_9STRE</name>
<dbReference type="InterPro" id="IPR005323">
    <property type="entry name" value="CBM41_pullulanase"/>
</dbReference>
<reference evidence="13 14" key="1">
    <citation type="submission" date="2020-07" db="EMBL/GenBank/DDBJ databases">
        <title>MOT database genomes.</title>
        <authorList>
            <person name="Joseph S."/>
            <person name="Aduse-Opoku J."/>
            <person name="Hashim A."/>
            <person name="Wade W."/>
            <person name="Curtis M."/>
        </authorList>
    </citation>
    <scope>NUCLEOTIDE SEQUENCE [LARGE SCALE GENOMIC DNA]</scope>
    <source>
        <strain evidence="13 14">CCW311</strain>
    </source>
</reference>
<dbReference type="InterPro" id="IPR014755">
    <property type="entry name" value="Cu-Rt/internalin_Ig-like"/>
</dbReference>
<evidence type="ECO:0000259" key="12">
    <source>
        <dbReference type="SMART" id="SM00642"/>
    </source>
</evidence>
<dbReference type="CDD" id="cd10315">
    <property type="entry name" value="CBM41_pullulanase"/>
    <property type="match status" value="2"/>
</dbReference>
<evidence type="ECO:0000256" key="11">
    <source>
        <dbReference type="SAM" id="SignalP"/>
    </source>
</evidence>
<organism evidence="13 14">
    <name type="scientific">Streptococcus danieliae</name>
    <dbReference type="NCBI Taxonomy" id="747656"/>
    <lineage>
        <taxon>Bacteria</taxon>
        <taxon>Bacillati</taxon>
        <taxon>Bacillota</taxon>
        <taxon>Bacilli</taxon>
        <taxon>Lactobacillales</taxon>
        <taxon>Streptococcaceae</taxon>
        <taxon>Streptococcus</taxon>
    </lineage>
</organism>
<dbReference type="EC" id="3.2.1.41" evidence="7"/>
<evidence type="ECO:0000313" key="13">
    <source>
        <dbReference type="EMBL" id="NYS48462.1"/>
    </source>
</evidence>
<evidence type="ECO:0000256" key="9">
    <source>
        <dbReference type="ARBA" id="ARBA00031076"/>
    </source>
</evidence>
<keyword evidence="5 13" id="KW-0326">Glycosidase</keyword>
<feature type="signal peptide" evidence="11">
    <location>
        <begin position="1"/>
        <end position="28"/>
    </location>
</feature>
<dbReference type="InterPro" id="IPR014756">
    <property type="entry name" value="Ig_E-set"/>
</dbReference>
<proteinExistence type="inferred from homology"/>
<dbReference type="NCBIfam" id="TIGR02102">
    <property type="entry name" value="pullulan_Gpos"/>
    <property type="match status" value="1"/>
</dbReference>
<dbReference type="GO" id="GO:0051060">
    <property type="term" value="F:pullulanase activity"/>
    <property type="evidence" value="ECO:0007669"/>
    <property type="project" value="UniProtKB-EC"/>
</dbReference>
<dbReference type="CDD" id="cd02860">
    <property type="entry name" value="E_set_Pullulanase"/>
    <property type="match status" value="1"/>
</dbReference>
<dbReference type="InterPro" id="IPR004193">
    <property type="entry name" value="Glyco_hydro_13_N"/>
</dbReference>
<dbReference type="Proteomes" id="UP000563349">
    <property type="component" value="Unassembled WGS sequence"/>
</dbReference>
<evidence type="ECO:0000256" key="6">
    <source>
        <dbReference type="ARBA" id="ARBA00023965"/>
    </source>
</evidence>
<dbReference type="Pfam" id="PF00128">
    <property type="entry name" value="Alpha-amylase"/>
    <property type="match status" value="1"/>
</dbReference>
<gene>
    <name evidence="13" type="ORF">HZY93_00415</name>
</gene>
<evidence type="ECO:0000256" key="1">
    <source>
        <dbReference type="ARBA" id="ARBA00008061"/>
    </source>
</evidence>
<keyword evidence="3 13" id="KW-0378">Hydrolase</keyword>
<dbReference type="CDD" id="cd11341">
    <property type="entry name" value="AmyAc_Pullulanase_LD-like"/>
    <property type="match status" value="1"/>
</dbReference>
<sequence>MTIGRKGLGASLLVATSILAISAEQAWAEEVTDAPSQLVNQEETRDSEESAETYQAIASLPVETSQLSNSQEQEENQVRFHVQAPEADAGLGLWTWGDVAEESAKKGPWPTGASALSEAQRDHYGVYVDVPLAEAKQEQIHFLINNSKGDNLSGDQTFEIIDPKAREVWIAKDYSQTLYEPVADNLLRINYQRADLNYDRKSVWVWGDVELTLSDWPRGLALKPDGRYGAYVDIPLKAGAQKLGFLLLDETKEGDAVKIQPKDYLLEGIKGGQQVFVREDEAHVYTNPYFVKDIRLIGAQQSSLQDLTVTFTNLDEAAQAEIGQQLQVLDGAGQVVPIQEWNWKVEQRQLELKGDFQEAALPYRVAYGGVTLTAQKNWQFKDRLFAYDGPLGAQVSEAGRKVDLALWSPSADSVSILIYDKDNQERLVTELDLAKQDKGVWRRTLVADAKLGIADYRGYFYQYKIVRADTESIVLDPYAKSLGLWNSEEADKGPAYRVAKAAFVNPAEHGPKDLTYAKLDNYRGKQDAIIYEAHVRDFTSDPKLSLEGSFGTFRAFIKKLDYLKELGVTHIQLLPVLSYYFVNEAANQQRMLDYRSSGVNYNWGYDPQSYFALTGMYSERPQDPAERIAELKELVQAIHDRGMAVILDVVYNHTAKTAIFEDLEPNYYHFMDQDGTPRTSFGGGRLGTTHYMSRRILTDSILYLMSEFKVDGFRFDMMGDHDAASIAEAYRLAKELNPQVLLLGEGWRTYTGDADSPQPAADQDWMKDTDGVAVFSDDIRNSLKSGYPNEGAPAFLTTGPKKVTQIFQNLKAQPSNFEADQPTDVIQYIAAHDNLTLFDVIAQSIRKDPADAASEQEIHQRLRLGNLLILTAQGIPFLHSGQEYGRTKQFRDPAYRQPVSEDRIPNKAHLLTKADGSPFDYPYFIHDSYDSSDSINRFDWSKVEDGAAHPLNLATKEYTKGLIQLRRAVEVFRLGQKAAIEQRMRLLTIPDQNGVQEEDLVLGYELEAETGDRYVVLVNADRKERSFAYAAGTIPLVLVDGQRAGLQPLEHPVGVTLLDTEVRLAPLTATVLWIRKEHSLEPTPPLVNSAEKPVEQMPTSKSAKPAVVVSQSRLAMKPPAQEGFSIQSDQALAKSLQLELAAKTLPKTGSQVSLWAEILGFLGLGASFWSEKKKRD</sequence>
<dbReference type="InterPro" id="IPR013783">
    <property type="entry name" value="Ig-like_fold"/>
</dbReference>
<protein>
    <recommendedName>
        <fullName evidence="7">pullulanase</fullName>
        <ecNumber evidence="7">3.2.1.41</ecNumber>
    </recommendedName>
    <alternativeName>
        <fullName evidence="8">Alpha-dextrin endo-1,6-alpha-glucosidase</fullName>
    </alternativeName>
    <alternativeName>
        <fullName evidence="9">Pullulan 6-glucanohydrolase</fullName>
    </alternativeName>
</protein>
<dbReference type="InterPro" id="IPR011838">
    <property type="entry name" value="Pullulan_Gpos"/>
</dbReference>
<dbReference type="SUPFAM" id="SSF81296">
    <property type="entry name" value="E set domains"/>
    <property type="match status" value="1"/>
</dbReference>
<dbReference type="InterPro" id="IPR013784">
    <property type="entry name" value="Carb-bd-like_fold"/>
</dbReference>
<evidence type="ECO:0000256" key="8">
    <source>
        <dbReference type="ARBA" id="ARBA00029618"/>
    </source>
</evidence>
<dbReference type="SMART" id="SM00642">
    <property type="entry name" value="Aamy"/>
    <property type="match status" value="1"/>
</dbReference>
<dbReference type="PANTHER" id="PTHR43002">
    <property type="entry name" value="GLYCOGEN DEBRANCHING ENZYME"/>
    <property type="match status" value="1"/>
</dbReference>
<accession>A0A7Z0LBN9</accession>
<keyword evidence="4" id="KW-0106">Calcium</keyword>
<dbReference type="Pfam" id="PF02922">
    <property type="entry name" value="CBM_48"/>
    <property type="match status" value="1"/>
</dbReference>
<comment type="catalytic activity">
    <reaction evidence="6">
        <text>Hydrolysis of (1-&gt;6)-alpha-D-glucosidic linkages in pullulan, amylopectin and glycogen, and in the alpha- and beta-limit dextrins of amylopectin and glycogen.</text>
        <dbReference type="EC" id="3.2.1.41"/>
    </reaction>
</comment>
<dbReference type="AlphaFoldDB" id="A0A7Z0LBN9"/>
<keyword evidence="14" id="KW-1185">Reference proteome</keyword>
<evidence type="ECO:0000256" key="4">
    <source>
        <dbReference type="ARBA" id="ARBA00022837"/>
    </source>
</evidence>
<dbReference type="Gene3D" id="2.60.40.10">
    <property type="entry name" value="Immunoglobulins"/>
    <property type="match status" value="1"/>
</dbReference>
<dbReference type="NCBIfam" id="TIGR01167">
    <property type="entry name" value="LPXTG_anchor"/>
    <property type="match status" value="1"/>
</dbReference>
<feature type="domain" description="Glycosyl hydrolase family 13 catalytic" evidence="12">
    <location>
        <begin position="532"/>
        <end position="915"/>
    </location>
</feature>
<dbReference type="Gene3D" id="2.60.40.1110">
    <property type="match status" value="2"/>
</dbReference>
<evidence type="ECO:0000313" key="14">
    <source>
        <dbReference type="Proteomes" id="UP000563349"/>
    </source>
</evidence>
<evidence type="ECO:0000256" key="10">
    <source>
        <dbReference type="SAM" id="MobiDB-lite"/>
    </source>
</evidence>
<dbReference type="InterPro" id="IPR013780">
    <property type="entry name" value="Glyco_hydro_b"/>
</dbReference>
<evidence type="ECO:0000256" key="5">
    <source>
        <dbReference type="ARBA" id="ARBA00023295"/>
    </source>
</evidence>
<dbReference type="InterPro" id="IPR040806">
    <property type="entry name" value="SpuA_C"/>
</dbReference>
<feature type="chain" id="PRO_5030982676" description="pullulanase" evidence="11">
    <location>
        <begin position="29"/>
        <end position="1176"/>
    </location>
</feature>
<dbReference type="SUPFAM" id="SSF49452">
    <property type="entry name" value="Starch-binding domain-like"/>
    <property type="match status" value="2"/>
</dbReference>
<dbReference type="Pfam" id="PF03714">
    <property type="entry name" value="PUD"/>
    <property type="match status" value="2"/>
</dbReference>
<dbReference type="RefSeq" id="WP_179923177.1">
    <property type="nucleotide sequence ID" value="NZ_CP128228.1"/>
</dbReference>
<feature type="region of interest" description="Disordered" evidence="10">
    <location>
        <begin position="1083"/>
        <end position="1102"/>
    </location>
</feature>
<dbReference type="EMBL" id="JACBYG010000003">
    <property type="protein sequence ID" value="NYS48462.1"/>
    <property type="molecule type" value="Genomic_DNA"/>
</dbReference>
<dbReference type="SUPFAM" id="SSF51445">
    <property type="entry name" value="(Trans)glycosidases"/>
    <property type="match status" value="1"/>
</dbReference>
<dbReference type="InterPro" id="IPR017853">
    <property type="entry name" value="GH"/>
</dbReference>
<dbReference type="InterPro" id="IPR006047">
    <property type="entry name" value="GH13_cat_dom"/>
</dbReference>
<comment type="similarity">
    <text evidence="1">Belongs to the glycosyl hydrolase 13 family.</text>
</comment>
<dbReference type="GO" id="GO:0030246">
    <property type="term" value="F:carbohydrate binding"/>
    <property type="evidence" value="ECO:0007669"/>
    <property type="project" value="InterPro"/>
</dbReference>
<dbReference type="Gene3D" id="3.20.20.80">
    <property type="entry name" value="Glycosidases"/>
    <property type="match status" value="1"/>
</dbReference>
<comment type="caution">
    <text evidence="13">The sequence shown here is derived from an EMBL/GenBank/DDBJ whole genome shotgun (WGS) entry which is preliminary data.</text>
</comment>
<dbReference type="Gene3D" id="2.60.40.1220">
    <property type="match status" value="1"/>
</dbReference>
<dbReference type="Gene3D" id="2.60.40.1180">
    <property type="entry name" value="Golgi alpha-mannosidase II"/>
    <property type="match status" value="1"/>
</dbReference>
<evidence type="ECO:0000256" key="3">
    <source>
        <dbReference type="ARBA" id="ARBA00022801"/>
    </source>
</evidence>
<evidence type="ECO:0000256" key="2">
    <source>
        <dbReference type="ARBA" id="ARBA00022729"/>
    </source>
</evidence>
<dbReference type="Pfam" id="PF18033">
    <property type="entry name" value="SpuA_C"/>
    <property type="match status" value="1"/>
</dbReference>
<dbReference type="GO" id="GO:0005975">
    <property type="term" value="P:carbohydrate metabolic process"/>
    <property type="evidence" value="ECO:0007669"/>
    <property type="project" value="InterPro"/>
</dbReference>
<keyword evidence="2 11" id="KW-0732">Signal</keyword>
<evidence type="ECO:0000256" key="7">
    <source>
        <dbReference type="ARBA" id="ARBA00024062"/>
    </source>
</evidence>